<reference evidence="10" key="1">
    <citation type="submission" date="2022-12" db="EMBL/GenBank/DDBJ databases">
        <title>Draft genome assemblies for two species of Escallonia (Escalloniales).</title>
        <authorList>
            <person name="Chanderbali A."/>
            <person name="Dervinis C."/>
            <person name="Anghel I."/>
            <person name="Soltis D."/>
            <person name="Soltis P."/>
            <person name="Zapata F."/>
        </authorList>
    </citation>
    <scope>NUCLEOTIDE SEQUENCE</scope>
    <source>
        <strain evidence="10">UCBG64.0493</strain>
        <tissue evidence="10">Leaf</tissue>
    </source>
</reference>
<dbReference type="GO" id="GO:0009060">
    <property type="term" value="P:aerobic respiration"/>
    <property type="evidence" value="ECO:0007669"/>
    <property type="project" value="TreeGrafter"/>
</dbReference>
<comment type="caution">
    <text evidence="10">The sequence shown here is derived from an EMBL/GenBank/DDBJ whole genome shotgun (WGS) entry which is preliminary data.</text>
</comment>
<comment type="similarity">
    <text evidence="3 7">Belongs to the complex I subunit 1 family.</text>
</comment>
<protein>
    <recommendedName>
        <fullName evidence="9">NADH-quinone oxidoreductase subunit D domain-containing protein</fullName>
    </recommendedName>
</protein>
<dbReference type="GO" id="GO:0051287">
    <property type="term" value="F:NAD binding"/>
    <property type="evidence" value="ECO:0007669"/>
    <property type="project" value="InterPro"/>
</dbReference>
<evidence type="ECO:0000256" key="6">
    <source>
        <dbReference type="ARBA" id="ARBA00023136"/>
    </source>
</evidence>
<dbReference type="GO" id="GO:0003954">
    <property type="term" value="F:NADH dehydrogenase activity"/>
    <property type="evidence" value="ECO:0007669"/>
    <property type="project" value="TreeGrafter"/>
</dbReference>
<evidence type="ECO:0000256" key="3">
    <source>
        <dbReference type="ARBA" id="ARBA00010535"/>
    </source>
</evidence>
<dbReference type="EMBL" id="JAVXUP010001338">
    <property type="protein sequence ID" value="KAK3012909.1"/>
    <property type="molecule type" value="Genomic_DNA"/>
</dbReference>
<dbReference type="AlphaFoldDB" id="A0AA88VRZ9"/>
<evidence type="ECO:0000313" key="10">
    <source>
        <dbReference type="EMBL" id="KAK3012909.1"/>
    </source>
</evidence>
<keyword evidence="11" id="KW-1185">Reference proteome</keyword>
<dbReference type="PANTHER" id="PTHR11432:SF3">
    <property type="entry name" value="NADH-UBIQUINONE OXIDOREDUCTASE CHAIN 1"/>
    <property type="match status" value="1"/>
</dbReference>
<comment type="similarity">
    <text evidence="2">Belongs to the complex I 49 kDa subunit family.</text>
</comment>
<evidence type="ECO:0000256" key="1">
    <source>
        <dbReference type="ARBA" id="ARBA00004141"/>
    </source>
</evidence>
<evidence type="ECO:0000256" key="7">
    <source>
        <dbReference type="RuleBase" id="RU000471"/>
    </source>
</evidence>
<dbReference type="Proteomes" id="UP001188597">
    <property type="component" value="Unassembled WGS sequence"/>
</dbReference>
<keyword evidence="4 7" id="KW-0812">Transmembrane</keyword>
<feature type="non-terminal residue" evidence="10">
    <location>
        <position position="480"/>
    </location>
</feature>
<keyword evidence="7" id="KW-0520">NAD</keyword>
<dbReference type="PANTHER" id="PTHR11432">
    <property type="entry name" value="NADH DEHYDROGENASE SUBUNIT 1"/>
    <property type="match status" value="1"/>
</dbReference>
<gene>
    <name evidence="10" type="ORF">RJ639_008323</name>
</gene>
<dbReference type="Gene3D" id="1.10.645.10">
    <property type="entry name" value="Cytochrome-c3 Hydrogenase, chain B"/>
    <property type="match status" value="1"/>
</dbReference>
<proteinExistence type="inferred from homology"/>
<dbReference type="Pfam" id="PF00346">
    <property type="entry name" value="Complex1_49kDa"/>
    <property type="match status" value="1"/>
</dbReference>
<dbReference type="SUPFAM" id="SSF56762">
    <property type="entry name" value="HydB/Nqo4-like"/>
    <property type="match status" value="1"/>
</dbReference>
<dbReference type="GO" id="GO:0048038">
    <property type="term" value="F:quinone binding"/>
    <property type="evidence" value="ECO:0007669"/>
    <property type="project" value="InterPro"/>
</dbReference>
<dbReference type="InterPro" id="IPR001694">
    <property type="entry name" value="NADH_UbQ_OxRdtase_su1/FPO"/>
</dbReference>
<dbReference type="GO" id="GO:0005886">
    <property type="term" value="C:plasma membrane"/>
    <property type="evidence" value="ECO:0007669"/>
    <property type="project" value="UniProtKB-SubCell"/>
</dbReference>
<dbReference type="InterPro" id="IPR001135">
    <property type="entry name" value="NADH_Q_OxRdtase_suD"/>
</dbReference>
<evidence type="ECO:0000256" key="8">
    <source>
        <dbReference type="SAM" id="Phobius"/>
    </source>
</evidence>
<accession>A0AA88VRZ9</accession>
<organism evidence="10 11">
    <name type="scientific">Escallonia herrerae</name>
    <dbReference type="NCBI Taxonomy" id="1293975"/>
    <lineage>
        <taxon>Eukaryota</taxon>
        <taxon>Viridiplantae</taxon>
        <taxon>Streptophyta</taxon>
        <taxon>Embryophyta</taxon>
        <taxon>Tracheophyta</taxon>
        <taxon>Spermatophyta</taxon>
        <taxon>Magnoliopsida</taxon>
        <taxon>eudicotyledons</taxon>
        <taxon>Gunneridae</taxon>
        <taxon>Pentapetalae</taxon>
        <taxon>asterids</taxon>
        <taxon>campanulids</taxon>
        <taxon>Escalloniales</taxon>
        <taxon>Escalloniaceae</taxon>
        <taxon>Escallonia</taxon>
    </lineage>
</organism>
<evidence type="ECO:0000259" key="9">
    <source>
        <dbReference type="Pfam" id="PF00346"/>
    </source>
</evidence>
<evidence type="ECO:0000313" key="11">
    <source>
        <dbReference type="Proteomes" id="UP001188597"/>
    </source>
</evidence>
<dbReference type="Gene3D" id="1.10.510.10">
    <property type="entry name" value="Transferase(Phosphotransferase) domain 1"/>
    <property type="match status" value="1"/>
</dbReference>
<keyword evidence="5 8" id="KW-1133">Transmembrane helix</keyword>
<dbReference type="Pfam" id="PF00146">
    <property type="entry name" value="NADHdh"/>
    <property type="match status" value="1"/>
</dbReference>
<evidence type="ECO:0000256" key="4">
    <source>
        <dbReference type="ARBA" id="ARBA00022692"/>
    </source>
</evidence>
<feature type="domain" description="NADH-quinone oxidoreductase subunit D" evidence="9">
    <location>
        <begin position="225"/>
        <end position="266"/>
    </location>
</feature>
<evidence type="ECO:0000256" key="2">
    <source>
        <dbReference type="ARBA" id="ARBA00005769"/>
    </source>
</evidence>
<feature type="transmembrane region" description="Helical" evidence="8">
    <location>
        <begin position="346"/>
        <end position="370"/>
    </location>
</feature>
<comment type="subcellular location">
    <subcellularLocation>
        <location evidence="7">Cell membrane</location>
        <topology evidence="7">Multi-pass membrane protein</topology>
    </subcellularLocation>
    <subcellularLocation>
        <location evidence="1">Membrane</location>
        <topology evidence="1">Multi-pass membrane protein</topology>
    </subcellularLocation>
</comment>
<evidence type="ECO:0000256" key="5">
    <source>
        <dbReference type="ARBA" id="ARBA00022989"/>
    </source>
</evidence>
<keyword evidence="6 8" id="KW-0472">Membrane</keyword>
<name>A0AA88VRZ9_9ASTE</name>
<sequence>RASLKSDIYSLGTIILQLITKKTAPGKVPRDESQNLAQLQSLTWKKGGGRGKPTKKIATDEVHVSVKAKGVRDSHIVHKSLLKTSNNQSGCDIQTAEKITNLGIECTKIADRARPSIAKVIAVIEIKKGNIPDLQPYRHHGLRNNHTSDLSIATLRLTYSPTPPDLDFSNTVIPFAYTTIISSPSGIIAGRMLSLTRFANLAAILFVAAYCAIHCTKSSGKFVREVRWQKEGDSLARYLVRISEMTESIKIIQRALEGIPGEAYENLEIRRFDRLKHPEWTDFTIDLLGIRVFFLGDGRFAHRLVKRMKLDDIMTILGSIDIIIGEEVQAINSFSRLESLQEVYGIIWMLVPIFTSVLALTIGVLVIVWLERERSAGIQQRIGPEYAGPLGILQALADGPDHNTPIVDVALPYGNGDSSTGRDEALAAAANYSFHDLSKELLTPASSSSAMPASLAEHYTNLNCTTSGHEIPLQLLPEKM</sequence>
<dbReference type="InterPro" id="IPR029014">
    <property type="entry name" value="NiFe-Hase_large"/>
</dbReference>